<evidence type="ECO:0000256" key="2">
    <source>
        <dbReference type="ARBA" id="ARBA00008520"/>
    </source>
</evidence>
<evidence type="ECO:0000256" key="4">
    <source>
        <dbReference type="SAM" id="SignalP"/>
    </source>
</evidence>
<name>A0A502BTA9_9HYPH</name>
<dbReference type="PANTHER" id="PTHR43649">
    <property type="entry name" value="ARABINOSE-BINDING PROTEIN-RELATED"/>
    <property type="match status" value="1"/>
</dbReference>
<dbReference type="Pfam" id="PF13416">
    <property type="entry name" value="SBP_bac_8"/>
    <property type="match status" value="1"/>
</dbReference>
<dbReference type="AlphaFoldDB" id="A0A502BTA9"/>
<dbReference type="Gene3D" id="3.40.190.10">
    <property type="entry name" value="Periplasmic binding protein-like II"/>
    <property type="match status" value="2"/>
</dbReference>
<dbReference type="RefSeq" id="WP_140903243.1">
    <property type="nucleotide sequence ID" value="NZ_JBHTMD010000017.1"/>
</dbReference>
<dbReference type="InterPro" id="IPR050490">
    <property type="entry name" value="Bact_solute-bd_prot1"/>
</dbReference>
<comment type="caution">
    <text evidence="5">The sequence shown here is derived from an EMBL/GenBank/DDBJ whole genome shotgun (WGS) entry which is preliminary data.</text>
</comment>
<evidence type="ECO:0000313" key="6">
    <source>
        <dbReference type="Proteomes" id="UP000315388"/>
    </source>
</evidence>
<keyword evidence="6" id="KW-1185">Reference proteome</keyword>
<gene>
    <name evidence="5" type="ORF">FHY56_00595</name>
</gene>
<keyword evidence="4" id="KW-0732">Signal</keyword>
<dbReference type="PANTHER" id="PTHR43649:SF12">
    <property type="entry name" value="DIACETYLCHITOBIOSE BINDING PROTEIN DASA"/>
    <property type="match status" value="1"/>
</dbReference>
<accession>A0A502BTA9</accession>
<proteinExistence type="inferred from homology"/>
<evidence type="ECO:0000256" key="1">
    <source>
        <dbReference type="ARBA" id="ARBA00004418"/>
    </source>
</evidence>
<feature type="chain" id="PRO_5021198715" evidence="4">
    <location>
        <begin position="37"/>
        <end position="433"/>
    </location>
</feature>
<keyword evidence="3" id="KW-0574">Periplasm</keyword>
<evidence type="ECO:0000256" key="3">
    <source>
        <dbReference type="ARBA" id="ARBA00022764"/>
    </source>
</evidence>
<dbReference type="SUPFAM" id="SSF53850">
    <property type="entry name" value="Periplasmic binding protein-like II"/>
    <property type="match status" value="1"/>
</dbReference>
<dbReference type="InterPro" id="IPR006059">
    <property type="entry name" value="SBP"/>
</dbReference>
<comment type="similarity">
    <text evidence="2">Belongs to the bacterial solute-binding protein 1 family.</text>
</comment>
<protein>
    <submittedName>
        <fullName evidence="5">Extracellular solute-binding protein</fullName>
    </submittedName>
</protein>
<feature type="signal peptide" evidence="4">
    <location>
        <begin position="1"/>
        <end position="36"/>
    </location>
</feature>
<reference evidence="5 6" key="1">
    <citation type="journal article" date="2003" name="Int. J. Syst. Evol. Microbiol.">
        <title>Towards a standardized format for the description of a novel species (of an established genus): Ochrobactrum gallinifaecis sp. nov.</title>
        <authorList>
            <person name="Kampfer P."/>
            <person name="Buczolits S."/>
            <person name="Albrecht A."/>
            <person name="Busse H.J."/>
            <person name="Stackebrandt E."/>
        </authorList>
    </citation>
    <scope>NUCLEOTIDE SEQUENCE [LARGE SCALE GENOMIC DNA]</scope>
    <source>
        <strain evidence="5 6">ISO 196</strain>
    </source>
</reference>
<dbReference type="GO" id="GO:0042597">
    <property type="term" value="C:periplasmic space"/>
    <property type="evidence" value="ECO:0007669"/>
    <property type="project" value="UniProtKB-SubCell"/>
</dbReference>
<dbReference type="EMBL" id="VEWJ01000001">
    <property type="protein sequence ID" value="TPF76901.1"/>
    <property type="molecule type" value="Genomic_DNA"/>
</dbReference>
<comment type="subcellular location">
    <subcellularLocation>
        <location evidence="1">Periplasm</location>
    </subcellularLocation>
</comment>
<organism evidence="5 6">
    <name type="scientific">Brucella gallinifaecis</name>
    <dbReference type="NCBI Taxonomy" id="215590"/>
    <lineage>
        <taxon>Bacteria</taxon>
        <taxon>Pseudomonadati</taxon>
        <taxon>Pseudomonadota</taxon>
        <taxon>Alphaproteobacteria</taxon>
        <taxon>Hyphomicrobiales</taxon>
        <taxon>Brucellaceae</taxon>
        <taxon>Brucella/Ochrobactrum group</taxon>
        <taxon>Brucella</taxon>
    </lineage>
</organism>
<evidence type="ECO:0000313" key="5">
    <source>
        <dbReference type="EMBL" id="TPF76901.1"/>
    </source>
</evidence>
<sequence length="433" mass="46848">MNISSVVRSLSANPRGKNLIASSLAILLASSVAAHAQPEGELVILQWMSGSDLDTVRALQKAFTEKYPDVTVKEIPVTWSGDPRGGLRTALLGGESADLMVNTWPSFRSELVDAGLLRPMSKSYDAMKWNDKLDSTWKDLGTVSGDLYGITFSYGDRSGLWYNKETFKKAGIENVPQDWAGLLDSIQKLNASGVTAWVIPAKFWAHAEVFETLLLRQAGADFSKKLAAHEVPWTDENVKAALRKWRELLDAGCCGDVSTMLGMEWDNAADKVLKEGTGGMFQMGMWVSNRADSIYKLDPSQYGLFQFPAMGLGHDNATSVDAKEFVSLSTGSNPETADAFIDFTLSEEGSAIIAKAGLASPSKATDTTLYLPAVQASNSFVSGAEAAFVLGDSLPGDLGDEYRVQLQRFLQDPSDANIDIVTAAIEEKAKGLY</sequence>
<dbReference type="Proteomes" id="UP000315388">
    <property type="component" value="Unassembled WGS sequence"/>
</dbReference>
<dbReference type="OrthoDB" id="2509690at2"/>